<dbReference type="InterPro" id="IPR036388">
    <property type="entry name" value="WH-like_DNA-bd_sf"/>
</dbReference>
<gene>
    <name evidence="2" type="ORF">NVS32_09825</name>
</gene>
<keyword evidence="3" id="KW-1185">Reference proteome</keyword>
<evidence type="ECO:0000313" key="3">
    <source>
        <dbReference type="Proteomes" id="UP001204320"/>
    </source>
</evidence>
<organism evidence="2 3">
    <name type="scientific">Tractidigestivibacter montrealensis</name>
    <dbReference type="NCBI Taxonomy" id="2972466"/>
    <lineage>
        <taxon>Bacteria</taxon>
        <taxon>Bacillati</taxon>
        <taxon>Actinomycetota</taxon>
        <taxon>Coriobacteriia</taxon>
        <taxon>Coriobacteriales</taxon>
        <taxon>Atopobiaceae</taxon>
        <taxon>Tractidigestivibacter</taxon>
    </lineage>
</organism>
<dbReference type="Pfam" id="PF07553">
    <property type="entry name" value="Lipoprotein_Ltp"/>
    <property type="match status" value="2"/>
</dbReference>
<accession>A0ABT1ZAL6</accession>
<dbReference type="Gene3D" id="1.10.10.10">
    <property type="entry name" value="Winged helix-like DNA-binding domain superfamily/Winged helix DNA-binding domain"/>
    <property type="match status" value="2"/>
</dbReference>
<comment type="caution">
    <text evidence="2">The sequence shown here is derived from an EMBL/GenBank/DDBJ whole genome shotgun (WGS) entry which is preliminary data.</text>
</comment>
<protein>
    <submittedName>
        <fullName evidence="2">Ltp family lipoprotein</fullName>
    </submittedName>
</protein>
<feature type="domain" description="Putative host cell surface-exposed lipoprotein Ltp-like HTH region" evidence="1">
    <location>
        <begin position="4"/>
        <end position="51"/>
    </location>
</feature>
<evidence type="ECO:0000313" key="2">
    <source>
        <dbReference type="EMBL" id="MCR9037246.1"/>
    </source>
</evidence>
<proteinExistence type="predicted"/>
<name>A0ABT1ZAL6_9ACTN</name>
<dbReference type="InterPro" id="IPR011434">
    <property type="entry name" value="Ltp-like_HTH"/>
</dbReference>
<evidence type="ECO:0000259" key="1">
    <source>
        <dbReference type="Pfam" id="PF07553"/>
    </source>
</evidence>
<sequence length="101" mass="11337">MQTDWNANALAKAESYSDSMHMSKQGIFDQLTSEYGEQFTADEAQYAVDNVQADWNANALAKAKSYQDDMHMSPSAIYDQLTSEYGEQFTADEAQYAVDNL</sequence>
<feature type="domain" description="Putative host cell surface-exposed lipoprotein Ltp-like HTH region" evidence="1">
    <location>
        <begin position="54"/>
        <end position="101"/>
    </location>
</feature>
<keyword evidence="2" id="KW-0449">Lipoprotein</keyword>
<dbReference type="Proteomes" id="UP001204320">
    <property type="component" value="Unassembled WGS sequence"/>
</dbReference>
<dbReference type="RefSeq" id="WP_258499653.1">
    <property type="nucleotide sequence ID" value="NZ_JANSKA010000007.1"/>
</dbReference>
<dbReference type="EMBL" id="JANSKA010000007">
    <property type="protein sequence ID" value="MCR9037246.1"/>
    <property type="molecule type" value="Genomic_DNA"/>
</dbReference>
<reference evidence="2 3" key="1">
    <citation type="submission" date="2022-08" db="EMBL/GenBank/DDBJ databases">
        <title>Tractidigestivibacter montrealensis type strain KD21.</title>
        <authorList>
            <person name="Diop K."/>
            <person name="Richard C."/>
            <person name="Routy B."/>
        </authorList>
    </citation>
    <scope>NUCLEOTIDE SEQUENCE [LARGE SCALE GENOMIC DNA]</scope>
    <source>
        <strain evidence="2 3">KD21</strain>
    </source>
</reference>